<dbReference type="Pfam" id="PF02234">
    <property type="entry name" value="CDI"/>
    <property type="match status" value="1"/>
</dbReference>
<keyword evidence="7" id="KW-1185">Reference proteome</keyword>
<sequence length="341" mass="38712">MESMLNDVEDETELGDADAAANDCCGGGGVDYGSLDRDIQAQRVVALEERRLDAAIEELLKLENQMRCAADVSRTRRVVVAIVQLCYEARAWKTLNDQIRLLSRRQPQLQQAVKAMVQQAAQYLDDVPDMDTRNELIETLNSVSFGKGPRKVCWYVVLAPHDSLQCDSPKNPVEILKQSDLLSACEPSAEQVQQQLQQVQECQAQLQERSQKRKCEKCTEHFHEPSLDESDFPACESRPNTPPPPPRGLKARKISRLPSKKVATSQRTPRAVQQKPVDSPSQEEMEVFFSEFEERERKRFTERYNFDPLKCIPLPGRFEWVSLQPQSTAATSSYSSTIIQR</sequence>
<dbReference type="Gene3D" id="4.10.365.10">
    <property type="entry name" value="p27"/>
    <property type="match status" value="1"/>
</dbReference>
<organism evidence="6 7">
    <name type="scientific">Sphagnum troendelagicum</name>
    <dbReference type="NCBI Taxonomy" id="128251"/>
    <lineage>
        <taxon>Eukaryota</taxon>
        <taxon>Viridiplantae</taxon>
        <taxon>Streptophyta</taxon>
        <taxon>Embryophyta</taxon>
        <taxon>Bryophyta</taxon>
        <taxon>Sphagnophytina</taxon>
        <taxon>Sphagnopsida</taxon>
        <taxon>Sphagnales</taxon>
        <taxon>Sphagnaceae</taxon>
        <taxon>Sphagnum</taxon>
    </lineage>
</organism>
<dbReference type="PANTHER" id="PTHR10855:SF1">
    <property type="entry name" value="26S PROTEASOME NON-ATPASE REGULATORY SUBUNIT 12"/>
    <property type="match status" value="1"/>
</dbReference>
<reference evidence="6" key="1">
    <citation type="submission" date="2024-02" db="EMBL/GenBank/DDBJ databases">
        <authorList>
            <consortium name="ELIXIR-Norway"/>
            <consortium name="Elixir Norway"/>
        </authorList>
    </citation>
    <scope>NUCLEOTIDE SEQUENCE</scope>
</reference>
<protein>
    <recommendedName>
        <fullName evidence="8">Cyclin-dependent kinase inhibitor</fullName>
    </recommendedName>
</protein>
<evidence type="ECO:0000256" key="3">
    <source>
        <dbReference type="SAM" id="MobiDB-lite"/>
    </source>
</evidence>
<dbReference type="Pfam" id="PF22241">
    <property type="entry name" value="PSMD12-CSN4_N"/>
    <property type="match status" value="1"/>
</dbReference>
<gene>
    <name evidence="6" type="ORF">CSSPTR1EN2_LOCUS13804</name>
</gene>
<dbReference type="PANTHER" id="PTHR10855">
    <property type="entry name" value="26S PROTEASOME NON-ATPASE REGULATORY SUBUNIT 12/COP9 SIGNALOSOME COMPLEX SUBUNIT 4"/>
    <property type="match status" value="1"/>
</dbReference>
<evidence type="ECO:0000256" key="2">
    <source>
        <dbReference type="SAM" id="Coils"/>
    </source>
</evidence>
<feature type="region of interest" description="Disordered" evidence="3">
    <location>
        <begin position="229"/>
        <end position="282"/>
    </location>
</feature>
<evidence type="ECO:0000259" key="5">
    <source>
        <dbReference type="Pfam" id="PF22241"/>
    </source>
</evidence>
<feature type="coiled-coil region" evidence="2">
    <location>
        <begin position="45"/>
        <end position="72"/>
    </location>
</feature>
<evidence type="ECO:0008006" key="8">
    <source>
        <dbReference type="Google" id="ProtNLM"/>
    </source>
</evidence>
<dbReference type="Proteomes" id="UP001497512">
    <property type="component" value="Chromosome 2"/>
</dbReference>
<feature type="compositionally biased region" description="Basic residues" evidence="3">
    <location>
        <begin position="249"/>
        <end position="259"/>
    </location>
</feature>
<feature type="domain" description="PSMD12/CSN4-like N-terminal" evidence="5">
    <location>
        <begin position="55"/>
        <end position="147"/>
    </location>
</feature>
<evidence type="ECO:0000256" key="1">
    <source>
        <dbReference type="ARBA" id="ARBA00023013"/>
    </source>
</evidence>
<dbReference type="InterPro" id="IPR003175">
    <property type="entry name" value="CDI_dom"/>
</dbReference>
<name>A0ABP0UBJ7_9BRYO</name>
<proteinExistence type="predicted"/>
<accession>A0ABP0UBJ7</accession>
<dbReference type="InterPro" id="IPR040134">
    <property type="entry name" value="PSMD12/CSN4"/>
</dbReference>
<dbReference type="InterPro" id="IPR054559">
    <property type="entry name" value="PSMD12-CSN4-like_N"/>
</dbReference>
<evidence type="ECO:0000313" key="7">
    <source>
        <dbReference type="Proteomes" id="UP001497512"/>
    </source>
</evidence>
<feature type="domain" description="Cyclin-dependent kinase inhibitor" evidence="4">
    <location>
        <begin position="280"/>
        <end position="323"/>
    </location>
</feature>
<keyword evidence="2" id="KW-0175">Coiled coil</keyword>
<dbReference type="InterPro" id="IPR044898">
    <property type="entry name" value="CDI_dom_sf"/>
</dbReference>
<keyword evidence="1" id="KW-0649">Protein kinase inhibitor</keyword>
<evidence type="ECO:0000259" key="4">
    <source>
        <dbReference type="Pfam" id="PF02234"/>
    </source>
</evidence>
<dbReference type="EMBL" id="OZ019894">
    <property type="protein sequence ID" value="CAK9217105.1"/>
    <property type="molecule type" value="Genomic_DNA"/>
</dbReference>
<evidence type="ECO:0000313" key="6">
    <source>
        <dbReference type="EMBL" id="CAK9217105.1"/>
    </source>
</evidence>